<dbReference type="RefSeq" id="WP_066035430.1">
    <property type="nucleotide sequence ID" value="NZ_CP136906.1"/>
</dbReference>
<dbReference type="Proteomes" id="UP000095141">
    <property type="component" value="Unassembled WGS sequence"/>
</dbReference>
<gene>
    <name evidence="6" type="ORF">BFD03_01910</name>
</gene>
<feature type="domain" description="Tyr recombinase" evidence="5">
    <location>
        <begin position="162"/>
        <end position="368"/>
    </location>
</feature>
<dbReference type="Gene3D" id="1.10.150.130">
    <property type="match status" value="1"/>
</dbReference>
<dbReference type="SUPFAM" id="SSF56349">
    <property type="entry name" value="DNA breaking-rejoining enzymes"/>
    <property type="match status" value="1"/>
</dbReference>
<evidence type="ECO:0000313" key="6">
    <source>
        <dbReference type="EMBL" id="OCX49699.1"/>
    </source>
</evidence>
<dbReference type="Pfam" id="PF00589">
    <property type="entry name" value="Phage_integrase"/>
    <property type="match status" value="1"/>
</dbReference>
<dbReference type="GO" id="GO:0015074">
    <property type="term" value="P:DNA integration"/>
    <property type="evidence" value="ECO:0007669"/>
    <property type="project" value="UniProtKB-KW"/>
</dbReference>
<dbReference type="InterPro" id="IPR004107">
    <property type="entry name" value="Integrase_SAM-like_N"/>
</dbReference>
<evidence type="ECO:0000256" key="1">
    <source>
        <dbReference type="ARBA" id="ARBA00008857"/>
    </source>
</evidence>
<dbReference type="EMBL" id="MCNS01000003">
    <property type="protein sequence ID" value="OCX49699.1"/>
    <property type="molecule type" value="Genomic_DNA"/>
</dbReference>
<comment type="similarity">
    <text evidence="1">Belongs to the 'phage' integrase family.</text>
</comment>
<name>A0A1C2GDY6_LIMRT</name>
<protein>
    <recommendedName>
        <fullName evidence="5">Tyr recombinase domain-containing protein</fullName>
    </recommendedName>
</protein>
<dbReference type="CDD" id="cd01189">
    <property type="entry name" value="INT_ICEBs1_C_like"/>
    <property type="match status" value="1"/>
</dbReference>
<accession>A0A1C2GDY6</accession>
<sequence>MEPYEYNTKKGKRYRVAYRTPDNKQHNKGGFTTKREARAWYRQKMVEIENHGFSSNEKVTFEEIANRWLDNKKQTVAGSTYKKYETECNKHLIPALGDKLLKDISISTCQSLVYQWAKDFKFYNKMVNDATSIFDLGIKYKLIHDNPFKLIEHPKKDKDDERKVRSFTKDEFITFKKGLHEHYESTNYKAFAFLFILAHTGLRKGELLALTWNDIDLEGGFLHIKRAVTRDAKNNLIIGKTKNIYSVRDVPIGPETIKVLKKWRSEQYQELKFFNINTLKPNQLVFTSQKGGILTPSKPGKWLNIIEKKYNLPSYVTPHGLRHTYTSLLIEDGMSVNDVASVLGHKDATITIKVYNDLHPIKDNSIGKIIENL</sequence>
<keyword evidence="4" id="KW-0233">DNA recombination</keyword>
<dbReference type="InterPro" id="IPR010998">
    <property type="entry name" value="Integrase_recombinase_N"/>
</dbReference>
<dbReference type="PANTHER" id="PTHR30629:SF2">
    <property type="entry name" value="PROPHAGE INTEGRASE INTS-RELATED"/>
    <property type="match status" value="1"/>
</dbReference>
<dbReference type="Gene3D" id="1.10.443.10">
    <property type="entry name" value="Intergrase catalytic core"/>
    <property type="match status" value="1"/>
</dbReference>
<keyword evidence="3" id="KW-0238">DNA-binding</keyword>
<evidence type="ECO:0000256" key="3">
    <source>
        <dbReference type="ARBA" id="ARBA00023125"/>
    </source>
</evidence>
<reference evidence="6 7" key="1">
    <citation type="submission" date="2016-08" db="EMBL/GenBank/DDBJ databases">
        <title>Probiotic bacterium isolated from chicken gut.</title>
        <authorList>
            <person name="Levy J.L."/>
            <person name="Hassan H.M."/>
            <person name="Mendoza M.A."/>
        </authorList>
    </citation>
    <scope>NUCLEOTIDE SEQUENCE [LARGE SCALE GENOMIC DNA]</scope>
    <source>
        <strain evidence="6 7">P43</strain>
    </source>
</reference>
<evidence type="ECO:0000256" key="2">
    <source>
        <dbReference type="ARBA" id="ARBA00022908"/>
    </source>
</evidence>
<dbReference type="AlphaFoldDB" id="A0A1C2GDY6"/>
<dbReference type="InterPro" id="IPR011010">
    <property type="entry name" value="DNA_brk_join_enz"/>
</dbReference>
<dbReference type="InterPro" id="IPR013762">
    <property type="entry name" value="Integrase-like_cat_sf"/>
</dbReference>
<keyword evidence="2" id="KW-0229">DNA integration</keyword>
<organism evidence="6 7">
    <name type="scientific">Limosilactobacillus reuteri</name>
    <name type="common">Lactobacillus reuteri</name>
    <dbReference type="NCBI Taxonomy" id="1598"/>
    <lineage>
        <taxon>Bacteria</taxon>
        <taxon>Bacillati</taxon>
        <taxon>Bacillota</taxon>
        <taxon>Bacilli</taxon>
        <taxon>Lactobacillales</taxon>
        <taxon>Lactobacillaceae</taxon>
        <taxon>Limosilactobacillus</taxon>
    </lineage>
</organism>
<proteinExistence type="inferred from homology"/>
<dbReference type="InterPro" id="IPR002104">
    <property type="entry name" value="Integrase_catalytic"/>
</dbReference>
<dbReference type="Pfam" id="PF14659">
    <property type="entry name" value="Phage_int_SAM_3"/>
    <property type="match status" value="1"/>
</dbReference>
<dbReference type="PROSITE" id="PS51898">
    <property type="entry name" value="TYR_RECOMBINASE"/>
    <property type="match status" value="1"/>
</dbReference>
<dbReference type="PANTHER" id="PTHR30629">
    <property type="entry name" value="PROPHAGE INTEGRASE"/>
    <property type="match status" value="1"/>
</dbReference>
<dbReference type="InterPro" id="IPR050808">
    <property type="entry name" value="Phage_Integrase"/>
</dbReference>
<dbReference type="GO" id="GO:0003677">
    <property type="term" value="F:DNA binding"/>
    <property type="evidence" value="ECO:0007669"/>
    <property type="project" value="UniProtKB-KW"/>
</dbReference>
<evidence type="ECO:0000256" key="4">
    <source>
        <dbReference type="ARBA" id="ARBA00023172"/>
    </source>
</evidence>
<comment type="caution">
    <text evidence="6">The sequence shown here is derived from an EMBL/GenBank/DDBJ whole genome shotgun (WGS) entry which is preliminary data.</text>
</comment>
<evidence type="ECO:0000259" key="5">
    <source>
        <dbReference type="PROSITE" id="PS51898"/>
    </source>
</evidence>
<dbReference type="GO" id="GO:0006310">
    <property type="term" value="P:DNA recombination"/>
    <property type="evidence" value="ECO:0007669"/>
    <property type="project" value="UniProtKB-KW"/>
</dbReference>
<evidence type="ECO:0000313" key="7">
    <source>
        <dbReference type="Proteomes" id="UP000095141"/>
    </source>
</evidence>